<accession>A0AAD9A4P0</accession>
<sequence length="322" mass="35567">MLPTSPAGTSEEHFRYFPNRRHIFPASSSQGARLRFIHNWAPGFGPQPLELGQSISLPLAGRGIAERKDQKRCGSPGKTGGYFDLCSTPLTQALPPSEPWAPDPSFEPGPYYQVVKGPRSVGATTMRAEASPPTTHGSSAARAIDVRILWSLESQACSLGMFANVFNRSSWAYVSYQDQTRRRRMVWGPCPQKVGRSLEDTDLGFPASYRPVRRGVVLSGPPNGLASWLKHRRVARKRKHARVGFQHLGNGTRTHLPPKLSSFQQSFWPGTYVPHGVADTYASLSWAFTLHQRTQQKRVAFITPGPNILAASGRATPQLLRT</sequence>
<organism evidence="1 2">
    <name type="scientific">Colletotrichum chrysophilum</name>
    <dbReference type="NCBI Taxonomy" id="1836956"/>
    <lineage>
        <taxon>Eukaryota</taxon>
        <taxon>Fungi</taxon>
        <taxon>Dikarya</taxon>
        <taxon>Ascomycota</taxon>
        <taxon>Pezizomycotina</taxon>
        <taxon>Sordariomycetes</taxon>
        <taxon>Hypocreomycetidae</taxon>
        <taxon>Glomerellales</taxon>
        <taxon>Glomerellaceae</taxon>
        <taxon>Colletotrichum</taxon>
        <taxon>Colletotrichum gloeosporioides species complex</taxon>
    </lineage>
</organism>
<keyword evidence="2" id="KW-1185">Reference proteome</keyword>
<evidence type="ECO:0000313" key="1">
    <source>
        <dbReference type="EMBL" id="KAK1841085.1"/>
    </source>
</evidence>
<comment type="caution">
    <text evidence="1">The sequence shown here is derived from an EMBL/GenBank/DDBJ whole genome shotgun (WGS) entry which is preliminary data.</text>
</comment>
<evidence type="ECO:0000313" key="2">
    <source>
        <dbReference type="Proteomes" id="UP001243330"/>
    </source>
</evidence>
<gene>
    <name evidence="1" type="ORF">CCHR01_16298</name>
</gene>
<dbReference type="AlphaFoldDB" id="A0AAD9A4P0"/>
<dbReference type="EMBL" id="JAQOWY010000508">
    <property type="protein sequence ID" value="KAK1841085.1"/>
    <property type="molecule type" value="Genomic_DNA"/>
</dbReference>
<name>A0AAD9A4P0_9PEZI</name>
<proteinExistence type="predicted"/>
<reference evidence="1" key="1">
    <citation type="submission" date="2023-01" db="EMBL/GenBank/DDBJ databases">
        <title>Colletotrichum chrysophilum M932 genome sequence.</title>
        <authorList>
            <person name="Baroncelli R."/>
        </authorList>
    </citation>
    <scope>NUCLEOTIDE SEQUENCE</scope>
    <source>
        <strain evidence="1">M932</strain>
    </source>
</reference>
<protein>
    <submittedName>
        <fullName evidence="1">Uncharacterized protein</fullName>
    </submittedName>
</protein>
<dbReference type="Proteomes" id="UP001243330">
    <property type="component" value="Unassembled WGS sequence"/>
</dbReference>